<evidence type="ECO:0000313" key="8">
    <source>
        <dbReference type="EMBL" id="ODP37528.1"/>
    </source>
</evidence>
<dbReference type="InterPro" id="IPR003661">
    <property type="entry name" value="HisK_dim/P_dom"/>
</dbReference>
<dbReference type="SUPFAM" id="SSF47384">
    <property type="entry name" value="Homodimeric domain of signal transducing histidine kinase"/>
    <property type="match status" value="1"/>
</dbReference>
<dbReference type="CDD" id="cd00082">
    <property type="entry name" value="HisKA"/>
    <property type="match status" value="1"/>
</dbReference>
<dbReference type="InterPro" id="IPR011006">
    <property type="entry name" value="CheY-like_superfamily"/>
</dbReference>
<dbReference type="PANTHER" id="PTHR43065">
    <property type="entry name" value="SENSOR HISTIDINE KINASE"/>
    <property type="match status" value="1"/>
</dbReference>
<dbReference type="InterPro" id="IPR004358">
    <property type="entry name" value="Sig_transdc_His_kin-like_C"/>
</dbReference>
<dbReference type="AlphaFoldDB" id="A0A1E3LUV4"/>
<evidence type="ECO:0000256" key="4">
    <source>
        <dbReference type="PROSITE-ProRule" id="PRU00169"/>
    </source>
</evidence>
<dbReference type="InterPro" id="IPR005467">
    <property type="entry name" value="His_kinase_dom"/>
</dbReference>
<dbReference type="Pfam" id="PF08447">
    <property type="entry name" value="PAS_3"/>
    <property type="match status" value="1"/>
</dbReference>
<comment type="catalytic activity">
    <reaction evidence="1">
        <text>ATP + protein L-histidine = ADP + protein N-phospho-L-histidine.</text>
        <dbReference type="EC" id="2.7.13.3"/>
    </reaction>
</comment>
<dbReference type="Gene3D" id="3.30.565.10">
    <property type="entry name" value="Histidine kinase-like ATPase, C-terminal domain"/>
    <property type="match status" value="1"/>
</dbReference>
<dbReference type="CDD" id="cd00130">
    <property type="entry name" value="PAS"/>
    <property type="match status" value="1"/>
</dbReference>
<evidence type="ECO:0000313" key="9">
    <source>
        <dbReference type="Proteomes" id="UP000094487"/>
    </source>
</evidence>
<name>A0A1E3LUV4_9SPHN</name>
<dbReference type="SUPFAM" id="SSF55874">
    <property type="entry name" value="ATPase domain of HSP90 chaperone/DNA topoisomerase II/histidine kinase"/>
    <property type="match status" value="1"/>
</dbReference>
<dbReference type="PANTHER" id="PTHR43065:SF42">
    <property type="entry name" value="TWO-COMPONENT SENSOR PPRA"/>
    <property type="match status" value="1"/>
</dbReference>
<dbReference type="Pfam" id="PF13188">
    <property type="entry name" value="PAS_8"/>
    <property type="match status" value="1"/>
</dbReference>
<accession>A0A1E3LUV4</accession>
<dbReference type="InterPro" id="IPR035965">
    <property type="entry name" value="PAS-like_dom_sf"/>
</dbReference>
<dbReference type="Gene3D" id="3.40.50.2300">
    <property type="match status" value="1"/>
</dbReference>
<evidence type="ECO:0000256" key="1">
    <source>
        <dbReference type="ARBA" id="ARBA00000085"/>
    </source>
</evidence>
<evidence type="ECO:0000259" key="7">
    <source>
        <dbReference type="PROSITE" id="PS50112"/>
    </source>
</evidence>
<dbReference type="PRINTS" id="PR00344">
    <property type="entry name" value="BCTRLSENSOR"/>
</dbReference>
<evidence type="ECO:0000256" key="3">
    <source>
        <dbReference type="ARBA" id="ARBA00022553"/>
    </source>
</evidence>
<dbReference type="PROSITE" id="PS50112">
    <property type="entry name" value="PAS"/>
    <property type="match status" value="1"/>
</dbReference>
<keyword evidence="3 4" id="KW-0597">Phosphoprotein</keyword>
<dbReference type="EC" id="2.7.13.3" evidence="2"/>
<dbReference type="SMART" id="SM00448">
    <property type="entry name" value="REC"/>
    <property type="match status" value="1"/>
</dbReference>
<dbReference type="InterPro" id="IPR001789">
    <property type="entry name" value="Sig_transdc_resp-reg_receiver"/>
</dbReference>
<dbReference type="SMART" id="SM00388">
    <property type="entry name" value="HisKA"/>
    <property type="match status" value="1"/>
</dbReference>
<evidence type="ECO:0000256" key="2">
    <source>
        <dbReference type="ARBA" id="ARBA00012438"/>
    </source>
</evidence>
<dbReference type="Pfam" id="PF02518">
    <property type="entry name" value="HATPase_c"/>
    <property type="match status" value="1"/>
</dbReference>
<dbReference type="SUPFAM" id="SSF52172">
    <property type="entry name" value="CheY-like"/>
    <property type="match status" value="1"/>
</dbReference>
<dbReference type="SMART" id="SM00091">
    <property type="entry name" value="PAS"/>
    <property type="match status" value="2"/>
</dbReference>
<proteinExistence type="predicted"/>
<dbReference type="Gene3D" id="1.10.287.130">
    <property type="match status" value="1"/>
</dbReference>
<dbReference type="Pfam" id="PF00512">
    <property type="entry name" value="HisKA"/>
    <property type="match status" value="1"/>
</dbReference>
<feature type="modified residue" description="4-aspartylphosphate" evidence="4">
    <location>
        <position position="586"/>
    </location>
</feature>
<organism evidence="8 9">
    <name type="scientific">Sphingomonas turrisvirgatae</name>
    <dbReference type="NCBI Taxonomy" id="1888892"/>
    <lineage>
        <taxon>Bacteria</taxon>
        <taxon>Pseudomonadati</taxon>
        <taxon>Pseudomonadota</taxon>
        <taxon>Alphaproteobacteria</taxon>
        <taxon>Sphingomonadales</taxon>
        <taxon>Sphingomonadaceae</taxon>
        <taxon>Sphingomonas</taxon>
    </lineage>
</organism>
<gene>
    <name evidence="8" type="ORF">BFL28_17515</name>
</gene>
<feature type="domain" description="PAS" evidence="7">
    <location>
        <begin position="167"/>
        <end position="222"/>
    </location>
</feature>
<dbReference type="SMART" id="SM00387">
    <property type="entry name" value="HATPase_c"/>
    <property type="match status" value="1"/>
</dbReference>
<protein>
    <recommendedName>
        <fullName evidence="2">histidine kinase</fullName>
        <ecNumber evidence="2">2.7.13.3</ecNumber>
    </recommendedName>
</protein>
<dbReference type="CDD" id="cd18161">
    <property type="entry name" value="REC_hyHK_blue-like"/>
    <property type="match status" value="1"/>
</dbReference>
<dbReference type="InterPro" id="IPR003594">
    <property type="entry name" value="HATPase_dom"/>
</dbReference>
<dbReference type="Pfam" id="PF00072">
    <property type="entry name" value="Response_reg"/>
    <property type="match status" value="1"/>
</dbReference>
<dbReference type="NCBIfam" id="TIGR00229">
    <property type="entry name" value="sensory_box"/>
    <property type="match status" value="1"/>
</dbReference>
<dbReference type="InterPro" id="IPR036890">
    <property type="entry name" value="HATPase_C_sf"/>
</dbReference>
<keyword evidence="8" id="KW-0418">Kinase</keyword>
<keyword evidence="8" id="KW-0808">Transferase</keyword>
<comment type="caution">
    <text evidence="8">The sequence shown here is derived from an EMBL/GenBank/DDBJ whole genome shotgun (WGS) entry which is preliminary data.</text>
</comment>
<sequence>MTDRTRAAAAAAAADERYRTVMEAIDVGFCVIEMKFDEDKRAIDYRIVEGNPAFERQTGLADATGKWVSDVAPGLEAHWFELYGRVALTGEPAHFENSASVLGRWYDVRALRIGDADDRRVAVFFSDISDRKRMEERLHHLNATLAEQVETRTQDRDRMWRLSTDVMLVAGFDARVVAVNPAWTTLLGWDADELIGMDFLKLVHPDDVESTLAEVANLENGATTLRFVNRYRHRDGHYLWLSWTAVPDAAHIHAVGRDITAEREQAEALAKTEEALRQAQKMEAVGQLTGGIAHDFNNMLTGVIGSLDLIQRNLANGRPERVERYIDAATTSAQRAAALTARLLAFGRRQSLDLQPTDVNTLVSGMEDLLQRTLGEQIALEVHLSTNAWPACTDANQLESALLNLCINARDAMPDGGKLTVETRNEHLDERYAKDHSEVDPGDYLALSVSDTGIGMSAATLEKVFEPFFTTKPVGQGTGLGLSMIYGFARQSGGHVRIYSELGQGTTIKLYVPRYRGEVEVGNEGANETPLGAGETVMIVEDDPSVRLIVLEVLEELGYTAIEAIDARNAIPILQSGRRIDLLVSDVGLPGMNGRQLAEVARETRPGLRVLFITGYAQNAAVRGGFLDHGMDMMTKPFAIDALATKIQQMLRMEATLSEPQDS</sequence>
<dbReference type="InterPro" id="IPR013655">
    <property type="entry name" value="PAS_fold_3"/>
</dbReference>
<dbReference type="GO" id="GO:0000155">
    <property type="term" value="F:phosphorelay sensor kinase activity"/>
    <property type="evidence" value="ECO:0007669"/>
    <property type="project" value="InterPro"/>
</dbReference>
<dbReference type="CDD" id="cd16919">
    <property type="entry name" value="HATPase_CckA-like"/>
    <property type="match status" value="1"/>
</dbReference>
<dbReference type="STRING" id="1888892.BFL28_17515"/>
<reference evidence="8 9" key="1">
    <citation type="submission" date="2016-08" db="EMBL/GenBank/DDBJ databases">
        <title>Draft genome of the agarase producing Sphingomonas sp. MCT13.</title>
        <authorList>
            <person name="D'Andrea M.M."/>
            <person name="Rossolini G.M."/>
            <person name="Thaller M.C."/>
        </authorList>
    </citation>
    <scope>NUCLEOTIDE SEQUENCE [LARGE SCALE GENOMIC DNA]</scope>
    <source>
        <strain evidence="8 9">MCT13</strain>
    </source>
</reference>
<evidence type="ECO:0000259" key="6">
    <source>
        <dbReference type="PROSITE" id="PS50110"/>
    </source>
</evidence>
<dbReference type="EMBL" id="MDDS01000028">
    <property type="protein sequence ID" value="ODP37528.1"/>
    <property type="molecule type" value="Genomic_DNA"/>
</dbReference>
<feature type="domain" description="Histidine kinase" evidence="5">
    <location>
        <begin position="291"/>
        <end position="516"/>
    </location>
</feature>
<dbReference type="InterPro" id="IPR000014">
    <property type="entry name" value="PAS"/>
</dbReference>
<dbReference type="Proteomes" id="UP000094487">
    <property type="component" value="Unassembled WGS sequence"/>
</dbReference>
<dbReference type="Gene3D" id="3.30.450.20">
    <property type="entry name" value="PAS domain"/>
    <property type="match status" value="2"/>
</dbReference>
<keyword evidence="9" id="KW-1185">Reference proteome</keyword>
<dbReference type="PROSITE" id="PS50110">
    <property type="entry name" value="RESPONSE_REGULATORY"/>
    <property type="match status" value="1"/>
</dbReference>
<dbReference type="PROSITE" id="PS50109">
    <property type="entry name" value="HIS_KIN"/>
    <property type="match status" value="1"/>
</dbReference>
<feature type="domain" description="Response regulatory" evidence="6">
    <location>
        <begin position="536"/>
        <end position="651"/>
    </location>
</feature>
<evidence type="ECO:0000259" key="5">
    <source>
        <dbReference type="PROSITE" id="PS50109"/>
    </source>
</evidence>
<dbReference type="InterPro" id="IPR036097">
    <property type="entry name" value="HisK_dim/P_sf"/>
</dbReference>
<dbReference type="SUPFAM" id="SSF55785">
    <property type="entry name" value="PYP-like sensor domain (PAS domain)"/>
    <property type="match status" value="2"/>
</dbReference>